<feature type="region of interest" description="Disordered" evidence="1">
    <location>
        <begin position="301"/>
        <end position="326"/>
    </location>
</feature>
<dbReference type="Pfam" id="PF15328">
    <property type="entry name" value="GCOM2"/>
    <property type="match status" value="1"/>
</dbReference>
<name>A0A9J6BKE5_POLVA</name>
<evidence type="ECO:0000256" key="1">
    <source>
        <dbReference type="SAM" id="MobiDB-lite"/>
    </source>
</evidence>
<evidence type="ECO:0000313" key="3">
    <source>
        <dbReference type="Proteomes" id="UP001107558"/>
    </source>
</evidence>
<comment type="caution">
    <text evidence="2">The sequence shown here is derived from an EMBL/GenBank/DDBJ whole genome shotgun (WGS) entry which is preliminary data.</text>
</comment>
<accession>A0A9J6BKE5</accession>
<gene>
    <name evidence="2" type="ORF">PVAND_000470</name>
</gene>
<dbReference type="InterPro" id="IPR026213">
    <property type="entry name" value="GRINL1"/>
</dbReference>
<dbReference type="Proteomes" id="UP001107558">
    <property type="component" value="Chromosome 3"/>
</dbReference>
<dbReference type="GO" id="GO:0006368">
    <property type="term" value="P:transcription elongation by RNA polymerase II"/>
    <property type="evidence" value="ECO:0007669"/>
    <property type="project" value="InterPro"/>
</dbReference>
<sequence length="326" mass="37738">MDSTVITNHPLLKKVPGEPKKEKEYALNKDLTKLSRRELLDLKSRQTKLLENRHFINRLPDKGEKIKNLYDRIVEALEYRTDIENASKLLSKLNIGSNNLNNLEWEGSIQIKKPQTLDSDDEEQNPLEILASSNSTFKNQKIVKKSNDPNEKPLITEEDLKEANEIINGELHLNPVDEKICEREKLELEYRFLPYKSTEFKKKKEEDDKKKEPKKREVTAATPPVILKGTVPLTLKESLDIELHHQTVMKQLLEKQAVERLEAKMKELKAAGLEISSSPEIVPRSKVLSMKKYRLPDPIIDECDLVEDEDEDKSDDSLTDEENEEY</sequence>
<dbReference type="EMBL" id="JADBJN010000003">
    <property type="protein sequence ID" value="KAG5670192.1"/>
    <property type="molecule type" value="Genomic_DNA"/>
</dbReference>
<dbReference type="GO" id="GO:0005634">
    <property type="term" value="C:nucleus"/>
    <property type="evidence" value="ECO:0007669"/>
    <property type="project" value="InterPro"/>
</dbReference>
<dbReference type="OrthoDB" id="2408655at2759"/>
<proteinExistence type="predicted"/>
<keyword evidence="3" id="KW-1185">Reference proteome</keyword>
<feature type="region of interest" description="Disordered" evidence="1">
    <location>
        <begin position="1"/>
        <end position="20"/>
    </location>
</feature>
<protein>
    <recommendedName>
        <fullName evidence="4">DNA-directed RNA polymerase II subunit GRINL1A</fullName>
    </recommendedName>
</protein>
<evidence type="ECO:0008006" key="4">
    <source>
        <dbReference type="Google" id="ProtNLM"/>
    </source>
</evidence>
<dbReference type="AlphaFoldDB" id="A0A9J6BKE5"/>
<organism evidence="2 3">
    <name type="scientific">Polypedilum vanderplanki</name>
    <name type="common">Sleeping chironomid midge</name>
    <dbReference type="NCBI Taxonomy" id="319348"/>
    <lineage>
        <taxon>Eukaryota</taxon>
        <taxon>Metazoa</taxon>
        <taxon>Ecdysozoa</taxon>
        <taxon>Arthropoda</taxon>
        <taxon>Hexapoda</taxon>
        <taxon>Insecta</taxon>
        <taxon>Pterygota</taxon>
        <taxon>Neoptera</taxon>
        <taxon>Endopterygota</taxon>
        <taxon>Diptera</taxon>
        <taxon>Nematocera</taxon>
        <taxon>Chironomoidea</taxon>
        <taxon>Chironomidae</taxon>
        <taxon>Chironominae</taxon>
        <taxon>Polypedilum</taxon>
        <taxon>Polypedilum</taxon>
    </lineage>
</organism>
<reference evidence="2" key="1">
    <citation type="submission" date="2021-03" db="EMBL/GenBank/DDBJ databases">
        <title>Chromosome level genome of the anhydrobiotic midge Polypedilum vanderplanki.</title>
        <authorList>
            <person name="Yoshida Y."/>
            <person name="Kikawada T."/>
            <person name="Gusev O."/>
        </authorList>
    </citation>
    <scope>NUCLEOTIDE SEQUENCE</scope>
    <source>
        <strain evidence="2">NIAS01</strain>
        <tissue evidence="2">Whole body or cell culture</tissue>
    </source>
</reference>
<evidence type="ECO:0000313" key="2">
    <source>
        <dbReference type="EMBL" id="KAG5670192.1"/>
    </source>
</evidence>
<dbReference type="PRINTS" id="PR02085">
    <property type="entry name" value="POLR2GRINL1"/>
</dbReference>
<dbReference type="GO" id="GO:0003711">
    <property type="term" value="F:transcription elongation factor activity"/>
    <property type="evidence" value="ECO:0007669"/>
    <property type="project" value="InterPro"/>
</dbReference>